<evidence type="ECO:0008006" key="8">
    <source>
        <dbReference type="Google" id="ProtNLM"/>
    </source>
</evidence>
<comment type="subcellular location">
    <subcellularLocation>
        <location evidence="1">Cell membrane</location>
        <topology evidence="1">Multi-pass membrane protein</topology>
    </subcellularLocation>
</comment>
<protein>
    <recommendedName>
        <fullName evidence="8">Aromatic acid exporter family protein</fullName>
    </recommendedName>
</protein>
<dbReference type="AlphaFoldDB" id="F8WJZ6"/>
<dbReference type="GO" id="GO:0005886">
    <property type="term" value="C:plasma membrane"/>
    <property type="evidence" value="ECO:0007669"/>
    <property type="project" value="UniProtKB-SubCell"/>
</dbReference>
<evidence type="ECO:0000256" key="2">
    <source>
        <dbReference type="ARBA" id="ARBA00022475"/>
    </source>
</evidence>
<feature type="transmembrane region" description="Helical" evidence="6">
    <location>
        <begin position="69"/>
        <end position="89"/>
    </location>
</feature>
<proteinExistence type="predicted"/>
<dbReference type="InterPro" id="IPR010343">
    <property type="entry name" value="ArAE_1"/>
</dbReference>
<organism evidence="7">
    <name type="scientific">Streptococcus criceti</name>
    <dbReference type="NCBI Taxonomy" id="1333"/>
    <lineage>
        <taxon>Bacteria</taxon>
        <taxon>Bacillati</taxon>
        <taxon>Bacillota</taxon>
        <taxon>Bacilli</taxon>
        <taxon>Lactobacillales</taxon>
        <taxon>Streptococcaceae</taxon>
        <taxon>Streptococcus</taxon>
    </lineage>
</organism>
<reference evidence="7" key="1">
    <citation type="submission" date="2002-04" db="EMBL/GenBank/DDBJ databases">
        <title>Identification of a novel antigen I/II gene, pas, from Streptococcus intermedius.</title>
        <authorList>
            <person name="Tamura H."/>
            <person name="Kato H."/>
        </authorList>
    </citation>
    <scope>NUCLEOTIDE SEQUENCE</scope>
    <source>
        <strain evidence="7">E49</strain>
    </source>
</reference>
<evidence type="ECO:0000256" key="5">
    <source>
        <dbReference type="ARBA" id="ARBA00023136"/>
    </source>
</evidence>
<feature type="transmembrane region" description="Helical" evidence="6">
    <location>
        <begin position="29"/>
        <end position="57"/>
    </location>
</feature>
<dbReference type="Pfam" id="PF06081">
    <property type="entry name" value="ArAE_1"/>
    <property type="match status" value="1"/>
</dbReference>
<evidence type="ECO:0000256" key="6">
    <source>
        <dbReference type="SAM" id="Phobius"/>
    </source>
</evidence>
<dbReference type="EMBL" id="AB083134">
    <property type="protein sequence ID" value="BAK61727.1"/>
    <property type="molecule type" value="Genomic_DNA"/>
</dbReference>
<evidence type="ECO:0000256" key="3">
    <source>
        <dbReference type="ARBA" id="ARBA00022692"/>
    </source>
</evidence>
<feature type="transmembrane region" description="Helical" evidence="6">
    <location>
        <begin position="121"/>
        <end position="137"/>
    </location>
</feature>
<name>F8WJZ6_STRCG</name>
<feature type="transmembrane region" description="Helical" evidence="6">
    <location>
        <begin position="143"/>
        <end position="163"/>
    </location>
</feature>
<keyword evidence="4 6" id="KW-1133">Transmembrane helix</keyword>
<evidence type="ECO:0000256" key="4">
    <source>
        <dbReference type="ARBA" id="ARBA00022989"/>
    </source>
</evidence>
<keyword evidence="5 6" id="KW-0472">Membrane</keyword>
<reference evidence="7" key="2">
    <citation type="submission" date="2002-04" db="EMBL/GenBank/DDBJ databases">
        <title>Identification of a phosphoglycerate kinase gene, pgk, and flanking region of Streptococcus criceti.</title>
        <authorList>
            <person name="Tamura H."/>
        </authorList>
    </citation>
    <scope>NUCLEOTIDE SEQUENCE</scope>
    <source>
        <strain evidence="7">E49</strain>
    </source>
</reference>
<keyword evidence="3 6" id="KW-0812">Transmembrane</keyword>
<feature type="transmembrane region" description="Helical" evidence="6">
    <location>
        <begin position="95"/>
        <end position="114"/>
    </location>
</feature>
<accession>F8WJZ6</accession>
<evidence type="ECO:0000313" key="7">
    <source>
        <dbReference type="EMBL" id="BAK61727.1"/>
    </source>
</evidence>
<evidence type="ECO:0000256" key="1">
    <source>
        <dbReference type="ARBA" id="ARBA00004651"/>
    </source>
</evidence>
<sequence length="178" mass="19845">MEGRSSVVGRFRFNPKEFKLGMRTFKTGLAVFLVLALFSLLGFKGLQIGSLTAVFSLRENFDKSIHFGTSRIVGNTIGGVYSLLFFGISELFHRSLWVMLVFVPIFTMLTIMTNVAMNNKTGIIGAVAAFLIITLSIPEGDTFIYTIARIFETFVGVFIATLVNADIDRVREKFFTKS</sequence>
<keyword evidence="2" id="KW-1003">Cell membrane</keyword>